<evidence type="ECO:0000256" key="6">
    <source>
        <dbReference type="ARBA" id="ARBA00022960"/>
    </source>
</evidence>
<dbReference type="KEGG" id="rma:Rmag_0663"/>
<keyword evidence="9" id="KW-0961">Cell wall biogenesis/degradation</keyword>
<proteinExistence type="predicted"/>
<dbReference type="GO" id="GO:0005886">
    <property type="term" value="C:plasma membrane"/>
    <property type="evidence" value="ECO:0007669"/>
    <property type="project" value="UniProtKB-SubCell"/>
</dbReference>
<keyword evidence="6" id="KW-0133">Cell shape</keyword>
<evidence type="ECO:0000256" key="4">
    <source>
        <dbReference type="ARBA" id="ARBA00022676"/>
    </source>
</evidence>
<keyword evidence="5 13" id="KW-0808">Transferase</keyword>
<dbReference type="InterPro" id="IPR050396">
    <property type="entry name" value="Glycosyltr_51/Transpeptidase"/>
</dbReference>
<dbReference type="AlphaFoldDB" id="A1AWU8"/>
<dbReference type="InterPro" id="IPR036950">
    <property type="entry name" value="PBP_transglycosylase"/>
</dbReference>
<dbReference type="GO" id="GO:0008360">
    <property type="term" value="P:regulation of cell shape"/>
    <property type="evidence" value="ECO:0007669"/>
    <property type="project" value="UniProtKB-KW"/>
</dbReference>
<comment type="catalytic activity">
    <reaction evidence="11">
        <text>[GlcNAc-(1-&gt;4)-Mur2Ac(oyl-L-Ala-gamma-D-Glu-L-Lys-D-Ala-D-Ala)](n)-di-trans,octa-cis-undecaprenyl diphosphate + beta-D-GlcNAc-(1-&gt;4)-Mur2Ac(oyl-L-Ala-gamma-D-Glu-L-Lys-D-Ala-D-Ala)-di-trans,octa-cis-undecaprenyl diphosphate = [GlcNAc-(1-&gt;4)-Mur2Ac(oyl-L-Ala-gamma-D-Glu-L-Lys-D-Ala-D-Ala)](n+1)-di-trans,octa-cis-undecaprenyl diphosphate + di-trans,octa-cis-undecaprenyl diphosphate + H(+)</text>
        <dbReference type="Rhea" id="RHEA:23708"/>
        <dbReference type="Rhea" id="RHEA-COMP:9602"/>
        <dbReference type="Rhea" id="RHEA-COMP:9603"/>
        <dbReference type="ChEBI" id="CHEBI:15378"/>
        <dbReference type="ChEBI" id="CHEBI:58405"/>
        <dbReference type="ChEBI" id="CHEBI:60033"/>
        <dbReference type="ChEBI" id="CHEBI:78435"/>
        <dbReference type="EC" id="2.4.99.28"/>
    </reaction>
</comment>
<evidence type="ECO:0000256" key="11">
    <source>
        <dbReference type="ARBA" id="ARBA00049902"/>
    </source>
</evidence>
<dbReference type="GO" id="GO:0071555">
    <property type="term" value="P:cell wall organization"/>
    <property type="evidence" value="ECO:0007669"/>
    <property type="project" value="UniProtKB-KW"/>
</dbReference>
<accession>A1AWU8</accession>
<evidence type="ECO:0000259" key="12">
    <source>
        <dbReference type="Pfam" id="PF00912"/>
    </source>
</evidence>
<dbReference type="PANTHER" id="PTHR32282">
    <property type="entry name" value="BINDING PROTEIN TRANSPEPTIDASE, PUTATIVE-RELATED"/>
    <property type="match status" value="1"/>
</dbReference>
<comment type="catalytic activity">
    <reaction evidence="10">
        <text>Preferential cleavage: (Ac)2-L-Lys-D-Ala-|-D-Ala. Also transpeptidation of peptidyl-alanyl moieties that are N-acyl substituents of D-alanine.</text>
        <dbReference type="EC" id="3.4.16.4"/>
    </reaction>
</comment>
<protein>
    <submittedName>
        <fullName evidence="13">Glycosyl transferase, family 51</fullName>
    </submittedName>
</protein>
<evidence type="ECO:0000256" key="3">
    <source>
        <dbReference type="ARBA" id="ARBA00022475"/>
    </source>
</evidence>
<dbReference type="InterPro" id="IPR001264">
    <property type="entry name" value="Glyco_trans_51"/>
</dbReference>
<keyword evidence="7" id="KW-0573">Peptidoglycan synthesis</keyword>
<dbReference type="GO" id="GO:0030288">
    <property type="term" value="C:outer membrane-bounded periplasmic space"/>
    <property type="evidence" value="ECO:0007669"/>
    <property type="project" value="TreeGrafter"/>
</dbReference>
<dbReference type="CAZy" id="GT51">
    <property type="family name" value="Glycosyltransferase Family 51"/>
</dbReference>
<dbReference type="GO" id="GO:0009252">
    <property type="term" value="P:peptidoglycan biosynthetic process"/>
    <property type="evidence" value="ECO:0007669"/>
    <property type="project" value="UniProtKB-KW"/>
</dbReference>
<dbReference type="HOGENOM" id="CLU_1395427_0_0_6"/>
<dbReference type="Pfam" id="PF00912">
    <property type="entry name" value="Transgly"/>
    <property type="match status" value="1"/>
</dbReference>
<dbReference type="GO" id="GO:0009002">
    <property type="term" value="F:serine-type D-Ala-D-Ala carboxypeptidase activity"/>
    <property type="evidence" value="ECO:0007669"/>
    <property type="project" value="UniProtKB-EC"/>
</dbReference>
<evidence type="ECO:0000256" key="5">
    <source>
        <dbReference type="ARBA" id="ARBA00022679"/>
    </source>
</evidence>
<name>A1AWU8_RUTMC</name>
<dbReference type="Proteomes" id="UP000002587">
    <property type="component" value="Chromosome"/>
</dbReference>
<keyword evidence="3" id="KW-1003">Cell membrane</keyword>
<evidence type="ECO:0000256" key="2">
    <source>
        <dbReference type="ARBA" id="ARBA00004752"/>
    </source>
</evidence>
<dbReference type="eggNOG" id="COG0744">
    <property type="taxonomic scope" value="Bacteria"/>
</dbReference>
<dbReference type="PANTHER" id="PTHR32282:SF11">
    <property type="entry name" value="PENICILLIN-BINDING PROTEIN 1B"/>
    <property type="match status" value="1"/>
</dbReference>
<keyword evidence="8" id="KW-0472">Membrane</keyword>
<reference evidence="13 14" key="1">
    <citation type="journal article" date="2007" name="Science">
        <title>The Calyptogena magnifica chemoautotrophic symbiont genome.</title>
        <authorList>
            <person name="Newton I.L.G."/>
            <person name="Woyke T."/>
            <person name="Auchtung T.A."/>
            <person name="Dilly G.F."/>
            <person name="Dutton R.J."/>
            <person name="Fisher M.C."/>
            <person name="Fontanez K.M."/>
            <person name="Lau E."/>
            <person name="Stewart F.J."/>
            <person name="Richardson P.M."/>
            <person name="Barry K.W."/>
            <person name="Saunders E."/>
            <person name="Detter J.C."/>
            <person name="Wu D."/>
            <person name="Eisen J.A."/>
            <person name="Cavanaugh C.M."/>
        </authorList>
    </citation>
    <scope>NUCLEOTIDE SEQUENCE [LARGE SCALE GENOMIC DNA]</scope>
    <source>
        <strain evidence="13 14">Cm</strain>
    </source>
</reference>
<feature type="domain" description="Glycosyl transferase family 51" evidence="12">
    <location>
        <begin position="15"/>
        <end position="185"/>
    </location>
</feature>
<evidence type="ECO:0000256" key="9">
    <source>
        <dbReference type="ARBA" id="ARBA00023316"/>
    </source>
</evidence>
<evidence type="ECO:0000256" key="1">
    <source>
        <dbReference type="ARBA" id="ARBA00004236"/>
    </source>
</evidence>
<comment type="subcellular location">
    <subcellularLocation>
        <location evidence="1">Cell membrane</location>
    </subcellularLocation>
</comment>
<evidence type="ECO:0000256" key="8">
    <source>
        <dbReference type="ARBA" id="ARBA00023136"/>
    </source>
</evidence>
<dbReference type="EMBL" id="CP000488">
    <property type="protein sequence ID" value="ABL02405.1"/>
    <property type="molecule type" value="Genomic_DNA"/>
</dbReference>
<sequence length="195" mass="22879">MYLNHLSQLLYDAFSYNTSTNALSFEQQPKSMINMLLLVEDQSFFKHPGVDFKEIIRVVRDYIFYDKPLRGASTITMQLIKNTLLNRERSLGRKVKEALMALLLEHSFDKKFILNRYINTVYLGQKGNISINGFTNATRFYFNKKLALLSLEEMAMLVALVKGPDYYHPVRHSLRLLKRKQLVLSIYQKFEKIVK</sequence>
<keyword evidence="4" id="KW-0328">Glycosyltransferase</keyword>
<organism evidence="13 14">
    <name type="scientific">Ruthia magnifica subsp. Calyptogena magnifica</name>
    <dbReference type="NCBI Taxonomy" id="413404"/>
    <lineage>
        <taxon>Bacteria</taxon>
        <taxon>Pseudomonadati</taxon>
        <taxon>Pseudomonadota</taxon>
        <taxon>Gammaproteobacteria</taxon>
        <taxon>Candidatus Pseudothioglobaceae</taxon>
        <taxon>Candidatus Ruthturnera</taxon>
    </lineage>
</organism>
<dbReference type="SUPFAM" id="SSF53955">
    <property type="entry name" value="Lysozyme-like"/>
    <property type="match status" value="1"/>
</dbReference>
<dbReference type="Gene3D" id="1.10.3810.10">
    <property type="entry name" value="Biosynthetic peptidoglycan transglycosylase-like"/>
    <property type="match status" value="1"/>
</dbReference>
<dbReference type="GO" id="GO:0008955">
    <property type="term" value="F:peptidoglycan glycosyltransferase activity"/>
    <property type="evidence" value="ECO:0007669"/>
    <property type="project" value="UniProtKB-EC"/>
</dbReference>
<dbReference type="STRING" id="413404.Rmag_0663"/>
<dbReference type="InterPro" id="IPR023346">
    <property type="entry name" value="Lysozyme-like_dom_sf"/>
</dbReference>
<keyword evidence="14" id="KW-1185">Reference proteome</keyword>
<evidence type="ECO:0000313" key="13">
    <source>
        <dbReference type="EMBL" id="ABL02405.1"/>
    </source>
</evidence>
<evidence type="ECO:0000256" key="7">
    <source>
        <dbReference type="ARBA" id="ARBA00022984"/>
    </source>
</evidence>
<evidence type="ECO:0000313" key="14">
    <source>
        <dbReference type="Proteomes" id="UP000002587"/>
    </source>
</evidence>
<gene>
    <name evidence="13" type="ordered locus">Rmag_0663</name>
</gene>
<evidence type="ECO:0000256" key="10">
    <source>
        <dbReference type="ARBA" id="ARBA00034000"/>
    </source>
</evidence>
<comment type="pathway">
    <text evidence="2">Cell wall biogenesis; peptidoglycan biosynthesis.</text>
</comment>